<sequence length="108" mass="12088">MAVQPESPAHVHESSIVLKCKVSIKWGYSHVGQLNWPCHRLSGGVIGGDPQKVSTQRFYLTGENRETHRLADSDTGSPAISGVRQLSDQWSFHTEHLHTYFKNSGLYI</sequence>
<dbReference type="EMBL" id="JAPFFJ010000006">
    <property type="protein sequence ID" value="KAJ6424117.1"/>
    <property type="molecule type" value="Genomic_DNA"/>
</dbReference>
<name>A0AAD6KKR6_9ROSI</name>
<gene>
    <name evidence="1" type="ORF">OIU84_024986</name>
</gene>
<reference evidence="1 2" key="1">
    <citation type="journal article" date="2023" name="Int. J. Mol. Sci.">
        <title>De Novo Assembly and Annotation of 11 Diverse Shrub Willow (Salix) Genomes Reveals Novel Gene Organization in Sex-Linked Regions.</title>
        <authorList>
            <person name="Hyden B."/>
            <person name="Feng K."/>
            <person name="Yates T.B."/>
            <person name="Jawdy S."/>
            <person name="Cereghino C."/>
            <person name="Smart L.B."/>
            <person name="Muchero W."/>
        </authorList>
    </citation>
    <scope>NUCLEOTIDE SEQUENCE [LARGE SCALE GENOMIC DNA]</scope>
    <source>
        <tissue evidence="1">Shoot tip</tissue>
    </source>
</reference>
<keyword evidence="2" id="KW-1185">Reference proteome</keyword>
<dbReference type="Proteomes" id="UP001162972">
    <property type="component" value="Chromosome 16"/>
</dbReference>
<accession>A0AAD6KKR6</accession>
<proteinExistence type="predicted"/>
<comment type="caution">
    <text evidence="1">The sequence shown here is derived from an EMBL/GenBank/DDBJ whole genome shotgun (WGS) entry which is preliminary data.</text>
</comment>
<dbReference type="AlphaFoldDB" id="A0AAD6KKR6"/>
<evidence type="ECO:0000313" key="1">
    <source>
        <dbReference type="EMBL" id="KAJ6424117.1"/>
    </source>
</evidence>
<evidence type="ECO:0000313" key="2">
    <source>
        <dbReference type="Proteomes" id="UP001162972"/>
    </source>
</evidence>
<organism evidence="1 2">
    <name type="scientific">Salix udensis</name>
    <dbReference type="NCBI Taxonomy" id="889485"/>
    <lineage>
        <taxon>Eukaryota</taxon>
        <taxon>Viridiplantae</taxon>
        <taxon>Streptophyta</taxon>
        <taxon>Embryophyta</taxon>
        <taxon>Tracheophyta</taxon>
        <taxon>Spermatophyta</taxon>
        <taxon>Magnoliopsida</taxon>
        <taxon>eudicotyledons</taxon>
        <taxon>Gunneridae</taxon>
        <taxon>Pentapetalae</taxon>
        <taxon>rosids</taxon>
        <taxon>fabids</taxon>
        <taxon>Malpighiales</taxon>
        <taxon>Salicaceae</taxon>
        <taxon>Saliceae</taxon>
        <taxon>Salix</taxon>
    </lineage>
</organism>
<protein>
    <submittedName>
        <fullName evidence="1">Uncharacterized protein</fullName>
    </submittedName>
</protein>